<evidence type="ECO:0000256" key="15">
    <source>
        <dbReference type="PROSITE-ProRule" id="PRU00657"/>
    </source>
</evidence>
<evidence type="ECO:0000256" key="6">
    <source>
        <dbReference type="ARBA" id="ARBA00022737"/>
    </source>
</evidence>
<dbReference type="GO" id="GO:0050688">
    <property type="term" value="P:regulation of defense response to virus"/>
    <property type="evidence" value="ECO:0007669"/>
    <property type="project" value="UniProtKB-KW"/>
</dbReference>
<dbReference type="FunFam" id="1.10.1520.10:FF:000015">
    <property type="entry name" value="Dicer-like protein 1"/>
    <property type="match status" value="1"/>
</dbReference>
<keyword evidence="8" id="KW-0378">Hydrolase</keyword>
<organism evidence="21 22">
    <name type="scientific">Ustilaginoidea virens</name>
    <name type="common">Rice false smut fungus</name>
    <name type="synonym">Villosiclava virens</name>
    <dbReference type="NCBI Taxonomy" id="1159556"/>
    <lineage>
        <taxon>Eukaryota</taxon>
        <taxon>Fungi</taxon>
        <taxon>Dikarya</taxon>
        <taxon>Ascomycota</taxon>
        <taxon>Pezizomycotina</taxon>
        <taxon>Sordariomycetes</taxon>
        <taxon>Hypocreomycetidae</taxon>
        <taxon>Hypocreales</taxon>
        <taxon>Clavicipitaceae</taxon>
        <taxon>Ustilaginoidea</taxon>
    </lineage>
</organism>
<dbReference type="GO" id="GO:0046872">
    <property type="term" value="F:metal ion binding"/>
    <property type="evidence" value="ECO:0007669"/>
    <property type="project" value="UniProtKB-KW"/>
</dbReference>
<dbReference type="InterPro" id="IPR038248">
    <property type="entry name" value="Dicer_dimer_sf"/>
</dbReference>
<comment type="similarity">
    <text evidence="15">Belongs to the helicase family. Dicer subfamily.</text>
</comment>
<dbReference type="RefSeq" id="XP_042994408.1">
    <property type="nucleotide sequence ID" value="XM_043138474.1"/>
</dbReference>
<dbReference type="PANTHER" id="PTHR14950">
    <property type="entry name" value="DICER-RELATED"/>
    <property type="match status" value="1"/>
</dbReference>
<dbReference type="InterPro" id="IPR056755">
    <property type="entry name" value="DSRM_2"/>
</dbReference>
<evidence type="ECO:0000256" key="3">
    <source>
        <dbReference type="ARBA" id="ARBA00020797"/>
    </source>
</evidence>
<sequence length="1532" mass="172202">MAATKAEEPSTEGFGSDGDDAMEKYRLTTEHSYTKPEKRQHSEDAAFQKWVASFAKERLPLGDDPKDTLGETTPLIPRPDMESDKIITTPRQYQIDLFERAKKENTIVVLDTGSGKTLIAALLLRHTLSAELEHREQGNPPKTAFFLVDKVVLCMQQYNVLRQNLEYPVGKLHGSNAATGLKREDWDAIMSENMVIVCTAQILLDGLTCGFVTMSRINLLVFDEAHHTKKSHPYAKIVRDYYIRTKTDRPRILGMTASPVDSKTNDLQAAALELETTLHSRIATVPDEELMREMGKRQQLERVVYYGRLLKPEDARTQLWHTLCAVFAGRPEFMVHLEAAQDIASSIGPGCADEYWTTNFMRSNSGAMQVAMNDAIHWEQDIDAELYLAKMTDSDVDSNLFCEQDHIYAAIRQARKSIREYMEIQPPLAVSTDRFSTKFLALRDILSDAFSTNSSRRSIVFVQKRYTALVLSTAFQQAPILVPNMFPGYVVGSQTMSSSIANMSIKEQFNTMHRFRRGEINCLFATQVAEEGIDIPDCDLIVRFDLYDSPIQYIQSKGRARRANSTYISMLEENNMQHFRRLKEATLNASALRRFVSVLSQDRKVTDQDLDTDQRAQDMELESKSQRIFKIPETEAQMTYYSSQQVLAKFVSSLPDGDGLHPEYIVTPTYKGSNYIATLILPDSSPVKTLRGTPQRSKTLARASAAFEACIDMFYRGYIDGHLQSTLKKRLPAMRNARLGLSSSKRSEYTMRLKPDVWSQTGAPAELYVAVFTMDGSALPGKTGRSLLVLTRSKLPALAPITLHVGTTERRTVKPVQYDQSTAVEASEVALIAGFTFTIFKDVFSKEFDCKGENLPYYFAPCSNRDASDVKVDTRRLIDWALLESMAQVNETMPTPGWQITDELAHKFVYDPLDGSRKFITGAVNEHLRPSDRVPAGAPPPKSRGFFRVAGTIADYSNSLSFNARRRVTWDPEQPVYHAELLPIRRNLLCQPEDDETAGCKSCSIILEPMVVSALPIDVVATAMALPVIMYKVESVAISMDACRLLDLEMQPSLALEALTKDSLNTEQHGEEQINFQRGMGDNYERLEFLGDTFLKMATTISLFTLMPNDGEFECHVERMLMVCNKNLFNHAVDRKLQEYIRSKGFNRRTWYPDLPLKKGKALKSKATHSLADKSIADVCEALIGAAYMCDSDGSMDLAVRAVTKMVRSKNHDMSRFSDYYDRYAVPQWQTAPTTAAERFAAGKVHKSTGYMFNSPRLLRSAFKHPSYTYEPQLPHYQRLEFLGDALLDLVAVDYLFKQFPGADPQWLTEHKMCMVSNNFFGCLCVELGLHKHVLTTAAAMAGQMARFVEELRRAEEASAEDGDGRRPRADWWWVNVAQPPKFLSDVLEAFVGAMFVDSKYNYKVVRGFFNDFIAPHFTSMTMHDSFVAGHPVTLLTKRMQDVFGCRSWRLCVKNVPCGSETGARALTDDAVMCALMVHGKPVAHCVGGNGRDAKADVATRGLELLAMDREAFRAQQGCDCGEQGAEKVGAS</sequence>
<dbReference type="InterPro" id="IPR011545">
    <property type="entry name" value="DEAD/DEAH_box_helicase_dom"/>
</dbReference>
<keyword evidence="7" id="KW-0547">Nucleotide-binding</keyword>
<dbReference type="KEGG" id="uvi:66061754"/>
<feature type="region of interest" description="Disordered" evidence="16">
    <location>
        <begin position="1"/>
        <end position="42"/>
    </location>
</feature>
<dbReference type="GO" id="GO:0005634">
    <property type="term" value="C:nucleus"/>
    <property type="evidence" value="ECO:0007669"/>
    <property type="project" value="TreeGrafter"/>
</dbReference>
<keyword evidence="5" id="KW-0479">Metal-binding</keyword>
<dbReference type="OrthoDB" id="416741at2759"/>
<dbReference type="SUPFAM" id="SSF52540">
    <property type="entry name" value="P-loop containing nucleoside triphosphate hydrolases"/>
    <property type="match status" value="1"/>
</dbReference>
<dbReference type="PROSITE" id="PS00517">
    <property type="entry name" value="RNASE_3_1"/>
    <property type="match status" value="1"/>
</dbReference>
<evidence type="ECO:0000256" key="11">
    <source>
        <dbReference type="ARBA" id="ARBA00022842"/>
    </source>
</evidence>
<dbReference type="PROSITE" id="PS51327">
    <property type="entry name" value="DICER_DSRBF"/>
    <property type="match status" value="1"/>
</dbReference>
<dbReference type="PANTHER" id="PTHR14950:SF62">
    <property type="entry name" value="DICER-LIKE PROTEIN 1"/>
    <property type="match status" value="1"/>
</dbReference>
<evidence type="ECO:0000256" key="16">
    <source>
        <dbReference type="SAM" id="MobiDB-lite"/>
    </source>
</evidence>
<evidence type="ECO:0000259" key="18">
    <source>
        <dbReference type="PROSITE" id="PS51192"/>
    </source>
</evidence>
<evidence type="ECO:0000256" key="1">
    <source>
        <dbReference type="ARBA" id="ARBA00001936"/>
    </source>
</evidence>
<evidence type="ECO:0000313" key="22">
    <source>
        <dbReference type="Proteomes" id="UP000027002"/>
    </source>
</evidence>
<keyword evidence="14" id="KW-0464">Manganese</keyword>
<dbReference type="GO" id="GO:0005737">
    <property type="term" value="C:cytoplasm"/>
    <property type="evidence" value="ECO:0007669"/>
    <property type="project" value="TreeGrafter"/>
</dbReference>
<evidence type="ECO:0000259" key="19">
    <source>
        <dbReference type="PROSITE" id="PS51194"/>
    </source>
</evidence>
<feature type="domain" description="Dicer dsRNA-binding fold" evidence="20">
    <location>
        <begin position="643"/>
        <end position="733"/>
    </location>
</feature>
<dbReference type="Pfam" id="PF00636">
    <property type="entry name" value="Ribonuclease_3"/>
    <property type="match status" value="2"/>
</dbReference>
<gene>
    <name evidence="21" type="ORF">UV8b_00976</name>
</gene>
<evidence type="ECO:0000256" key="12">
    <source>
        <dbReference type="ARBA" id="ARBA00022884"/>
    </source>
</evidence>
<keyword evidence="4" id="KW-0930">Antiviral protein</keyword>
<dbReference type="Pfam" id="PF00271">
    <property type="entry name" value="Helicase_C"/>
    <property type="match status" value="1"/>
</dbReference>
<dbReference type="PROSITE" id="PS50142">
    <property type="entry name" value="RNASE_3_2"/>
    <property type="match status" value="2"/>
</dbReference>
<evidence type="ECO:0000259" key="20">
    <source>
        <dbReference type="PROSITE" id="PS51327"/>
    </source>
</evidence>
<feature type="compositionally biased region" description="Basic and acidic residues" evidence="16">
    <location>
        <begin position="21"/>
        <end position="42"/>
    </location>
</feature>
<dbReference type="InterPro" id="IPR036389">
    <property type="entry name" value="RNase_III_sf"/>
</dbReference>
<dbReference type="GO" id="GO:0005524">
    <property type="term" value="F:ATP binding"/>
    <property type="evidence" value="ECO:0007669"/>
    <property type="project" value="UniProtKB-KW"/>
</dbReference>
<evidence type="ECO:0000256" key="14">
    <source>
        <dbReference type="ARBA" id="ARBA00023211"/>
    </source>
</evidence>
<dbReference type="Gene3D" id="1.10.1520.10">
    <property type="entry name" value="Ribonuclease III domain"/>
    <property type="match status" value="2"/>
</dbReference>
<dbReference type="InterPro" id="IPR000999">
    <property type="entry name" value="RNase_III_dom"/>
</dbReference>
<feature type="region of interest" description="Disordered" evidence="16">
    <location>
        <begin position="61"/>
        <end position="82"/>
    </location>
</feature>
<feature type="domain" description="RNase III" evidence="17">
    <location>
        <begin position="1029"/>
        <end position="1192"/>
    </location>
</feature>
<dbReference type="CDD" id="cd00593">
    <property type="entry name" value="RIBOc"/>
    <property type="match status" value="2"/>
</dbReference>
<name>A0A8E5HJS6_USTVR</name>
<evidence type="ECO:0000256" key="7">
    <source>
        <dbReference type="ARBA" id="ARBA00022741"/>
    </source>
</evidence>
<dbReference type="PROSITE" id="PS51194">
    <property type="entry name" value="HELICASE_CTER"/>
    <property type="match status" value="1"/>
</dbReference>
<keyword evidence="6" id="KW-0677">Repeat</keyword>
<dbReference type="InterPro" id="IPR005034">
    <property type="entry name" value="Dicer_dimerisation"/>
</dbReference>
<dbReference type="GO" id="GO:0051607">
    <property type="term" value="P:defense response to virus"/>
    <property type="evidence" value="ECO:0007669"/>
    <property type="project" value="UniProtKB-KW"/>
</dbReference>
<keyword evidence="12 15" id="KW-0694">RNA-binding</keyword>
<dbReference type="SMART" id="SM00487">
    <property type="entry name" value="DEXDc"/>
    <property type="match status" value="1"/>
</dbReference>
<dbReference type="SUPFAM" id="SSF69065">
    <property type="entry name" value="RNase III domain-like"/>
    <property type="match status" value="2"/>
</dbReference>
<dbReference type="Pfam" id="PF00270">
    <property type="entry name" value="DEAD"/>
    <property type="match status" value="1"/>
</dbReference>
<evidence type="ECO:0000313" key="21">
    <source>
        <dbReference type="EMBL" id="QUC16735.1"/>
    </source>
</evidence>
<evidence type="ECO:0000256" key="4">
    <source>
        <dbReference type="ARBA" id="ARBA00022721"/>
    </source>
</evidence>
<keyword evidence="22" id="KW-1185">Reference proteome</keyword>
<evidence type="ECO:0000256" key="13">
    <source>
        <dbReference type="ARBA" id="ARBA00023118"/>
    </source>
</evidence>
<dbReference type="Pfam" id="PF24995">
    <property type="entry name" value="DSRM_2"/>
    <property type="match status" value="1"/>
</dbReference>
<dbReference type="EMBL" id="CP072753">
    <property type="protein sequence ID" value="QUC16735.1"/>
    <property type="molecule type" value="Genomic_DNA"/>
</dbReference>
<dbReference type="GO" id="GO:0004525">
    <property type="term" value="F:ribonuclease III activity"/>
    <property type="evidence" value="ECO:0007669"/>
    <property type="project" value="InterPro"/>
</dbReference>
<feature type="domain" description="RNase III" evidence="17">
    <location>
        <begin position="1242"/>
        <end position="1400"/>
    </location>
</feature>
<keyword evidence="9" id="KW-0347">Helicase</keyword>
<dbReference type="GO" id="GO:0030422">
    <property type="term" value="P:siRNA processing"/>
    <property type="evidence" value="ECO:0007669"/>
    <property type="project" value="TreeGrafter"/>
</dbReference>
<keyword evidence="10" id="KW-0067">ATP-binding</keyword>
<feature type="domain" description="Helicase C-terminal" evidence="19">
    <location>
        <begin position="441"/>
        <end position="611"/>
    </location>
</feature>
<dbReference type="CDD" id="cd18034">
    <property type="entry name" value="DEXHc_dicer"/>
    <property type="match status" value="1"/>
</dbReference>
<accession>A0A8E5HJS6</accession>
<dbReference type="Proteomes" id="UP000027002">
    <property type="component" value="Chromosome 1"/>
</dbReference>
<dbReference type="Gene3D" id="3.30.160.380">
    <property type="entry name" value="Dicer dimerisation domain"/>
    <property type="match status" value="1"/>
</dbReference>
<evidence type="ECO:0000256" key="9">
    <source>
        <dbReference type="ARBA" id="ARBA00022806"/>
    </source>
</evidence>
<dbReference type="SMART" id="SM00535">
    <property type="entry name" value="RIBOc"/>
    <property type="match status" value="2"/>
</dbReference>
<evidence type="ECO:0000259" key="17">
    <source>
        <dbReference type="PROSITE" id="PS50142"/>
    </source>
</evidence>
<dbReference type="Pfam" id="PF03368">
    <property type="entry name" value="Dicer_dimer"/>
    <property type="match status" value="1"/>
</dbReference>
<protein>
    <recommendedName>
        <fullName evidence="3">Dicer-like protein 1</fullName>
    </recommendedName>
</protein>
<evidence type="ECO:0000256" key="2">
    <source>
        <dbReference type="ARBA" id="ARBA00001946"/>
    </source>
</evidence>
<dbReference type="GO" id="GO:0004386">
    <property type="term" value="F:helicase activity"/>
    <property type="evidence" value="ECO:0007669"/>
    <property type="project" value="UniProtKB-KW"/>
</dbReference>
<dbReference type="GeneID" id="66061754"/>
<keyword evidence="11" id="KW-0460">Magnesium</keyword>
<evidence type="ECO:0000256" key="8">
    <source>
        <dbReference type="ARBA" id="ARBA00022801"/>
    </source>
</evidence>
<dbReference type="InterPro" id="IPR001650">
    <property type="entry name" value="Helicase_C-like"/>
</dbReference>
<evidence type="ECO:0000256" key="10">
    <source>
        <dbReference type="ARBA" id="ARBA00022840"/>
    </source>
</evidence>
<dbReference type="Gene3D" id="3.40.50.300">
    <property type="entry name" value="P-loop containing nucleotide triphosphate hydrolases"/>
    <property type="match status" value="2"/>
</dbReference>
<comment type="cofactor">
    <cofactor evidence="1">
        <name>Mn(2+)</name>
        <dbReference type="ChEBI" id="CHEBI:29035"/>
    </cofactor>
</comment>
<dbReference type="PROSITE" id="PS51192">
    <property type="entry name" value="HELICASE_ATP_BIND_1"/>
    <property type="match status" value="1"/>
</dbReference>
<dbReference type="InterPro" id="IPR014001">
    <property type="entry name" value="Helicase_ATP-bd"/>
</dbReference>
<proteinExistence type="inferred from homology"/>
<dbReference type="InterPro" id="IPR027417">
    <property type="entry name" value="P-loop_NTPase"/>
</dbReference>
<reference evidence="21" key="1">
    <citation type="submission" date="2020-03" db="EMBL/GenBank/DDBJ databases">
        <title>A mixture of massive structural variations and highly conserved coding sequences in Ustilaginoidea virens genome.</title>
        <authorList>
            <person name="Zhang K."/>
            <person name="Zhao Z."/>
            <person name="Zhang Z."/>
            <person name="Li Y."/>
            <person name="Hsiang T."/>
            <person name="Sun W."/>
        </authorList>
    </citation>
    <scope>NUCLEOTIDE SEQUENCE</scope>
    <source>
        <strain evidence="21">UV-8b</strain>
    </source>
</reference>
<dbReference type="GO" id="GO:0003723">
    <property type="term" value="F:RNA binding"/>
    <property type="evidence" value="ECO:0007669"/>
    <property type="project" value="UniProtKB-UniRule"/>
</dbReference>
<feature type="domain" description="Helicase ATP-binding" evidence="18">
    <location>
        <begin position="97"/>
        <end position="277"/>
    </location>
</feature>
<comment type="cofactor">
    <cofactor evidence="2">
        <name>Mg(2+)</name>
        <dbReference type="ChEBI" id="CHEBI:18420"/>
    </cofactor>
</comment>
<dbReference type="SMART" id="SM00490">
    <property type="entry name" value="HELICc"/>
    <property type="match status" value="1"/>
</dbReference>
<evidence type="ECO:0000256" key="5">
    <source>
        <dbReference type="ARBA" id="ARBA00022723"/>
    </source>
</evidence>
<keyword evidence="13" id="KW-0051">Antiviral defense</keyword>